<dbReference type="GO" id="GO:0050982">
    <property type="term" value="P:detection of mechanical stimulus"/>
    <property type="evidence" value="ECO:0007669"/>
    <property type="project" value="UniProtKB-ARBA"/>
</dbReference>
<evidence type="ECO:0000256" key="10">
    <source>
        <dbReference type="SAM" id="Phobius"/>
    </source>
</evidence>
<evidence type="ECO:0000313" key="13">
    <source>
        <dbReference type="EMBL" id="GKV24807.1"/>
    </source>
</evidence>
<keyword evidence="7 10" id="KW-0472">Membrane</keyword>
<keyword evidence="14" id="KW-1185">Reference proteome</keyword>
<evidence type="ECO:0000256" key="9">
    <source>
        <dbReference type="SAM" id="MobiDB-lite"/>
    </source>
</evidence>
<reference evidence="13 14" key="1">
    <citation type="journal article" date="2021" name="Commun. Biol.">
        <title>The genome of Shorea leprosula (Dipterocarpaceae) highlights the ecological relevance of drought in aseasonal tropical rainforests.</title>
        <authorList>
            <person name="Ng K.K.S."/>
            <person name="Kobayashi M.J."/>
            <person name="Fawcett J.A."/>
            <person name="Hatakeyama M."/>
            <person name="Paape T."/>
            <person name="Ng C.H."/>
            <person name="Ang C.C."/>
            <person name="Tnah L.H."/>
            <person name="Lee C.T."/>
            <person name="Nishiyama T."/>
            <person name="Sese J."/>
            <person name="O'Brien M.J."/>
            <person name="Copetti D."/>
            <person name="Mohd Noor M.I."/>
            <person name="Ong R.C."/>
            <person name="Putra M."/>
            <person name="Sireger I.Z."/>
            <person name="Indrioko S."/>
            <person name="Kosugi Y."/>
            <person name="Izuno A."/>
            <person name="Isagi Y."/>
            <person name="Lee S.L."/>
            <person name="Shimizu K.K."/>
        </authorList>
    </citation>
    <scope>NUCLEOTIDE SEQUENCE [LARGE SCALE GENOMIC DNA]</scope>
    <source>
        <strain evidence="13">214</strain>
    </source>
</reference>
<accession>A0AAV5KJL6</accession>
<feature type="domain" description="Mechanosensitive ion channel MscS" evidence="11">
    <location>
        <begin position="506"/>
        <end position="562"/>
    </location>
</feature>
<evidence type="ECO:0000256" key="1">
    <source>
        <dbReference type="ARBA" id="ARBA00004141"/>
    </source>
</evidence>
<dbReference type="EMBL" id="BPVZ01000066">
    <property type="protein sequence ID" value="GKV24807.1"/>
    <property type="molecule type" value="Genomic_DNA"/>
</dbReference>
<dbReference type="Proteomes" id="UP001054252">
    <property type="component" value="Unassembled WGS sequence"/>
</dbReference>
<keyword evidence="6" id="KW-0406">Ion transport</keyword>
<dbReference type="Gene3D" id="2.30.30.60">
    <property type="match status" value="1"/>
</dbReference>
<evidence type="ECO:0000256" key="4">
    <source>
        <dbReference type="ARBA" id="ARBA00022692"/>
    </source>
</evidence>
<dbReference type="SUPFAM" id="SSF50182">
    <property type="entry name" value="Sm-like ribonucleoproteins"/>
    <property type="match status" value="1"/>
</dbReference>
<organism evidence="13 14">
    <name type="scientific">Rubroshorea leprosula</name>
    <dbReference type="NCBI Taxonomy" id="152421"/>
    <lineage>
        <taxon>Eukaryota</taxon>
        <taxon>Viridiplantae</taxon>
        <taxon>Streptophyta</taxon>
        <taxon>Embryophyta</taxon>
        <taxon>Tracheophyta</taxon>
        <taxon>Spermatophyta</taxon>
        <taxon>Magnoliopsida</taxon>
        <taxon>eudicotyledons</taxon>
        <taxon>Gunneridae</taxon>
        <taxon>Pentapetalae</taxon>
        <taxon>rosids</taxon>
        <taxon>malvids</taxon>
        <taxon>Malvales</taxon>
        <taxon>Dipterocarpaceae</taxon>
        <taxon>Rubroshorea</taxon>
    </lineage>
</organism>
<feature type="transmembrane region" description="Helical" evidence="10">
    <location>
        <begin position="232"/>
        <end position="254"/>
    </location>
</feature>
<evidence type="ECO:0000256" key="2">
    <source>
        <dbReference type="ARBA" id="ARBA00008017"/>
    </source>
</evidence>
<evidence type="ECO:0000313" key="14">
    <source>
        <dbReference type="Proteomes" id="UP001054252"/>
    </source>
</evidence>
<dbReference type="PANTHER" id="PTHR31618:SF7">
    <property type="entry name" value="MECHANOSENSITIVE ION CHANNEL PROTEIN"/>
    <property type="match status" value="1"/>
</dbReference>
<sequence>MAEKSSPKDFVIAMPVNPTMSNSEEHPDTFSTGIQKGSSQENLTQRIVSSTSPTSPLSDKIESPNLNESQKRDKDATPLKSVVEDEEEDEKTQAGNESANWDKWTWLVIFEWVVLVCCTGCTVASLTIDPLKNHVIWGSELWKCFVLVLVFFCSGLFTRWMINIAVFFMCSNFVKQLVRCEKVLYFVHGVRKSVWLCMWVLLVLLTWVLLFDVYQIKRSEKATRIVNLIRRVFCSSLLGTLIWLGKAILVKILASKFQGKRFFRRIRAAILHQHIIEVLNRRHLTQTKINSVIFKWISEFGGMKKASAWTINGFMKVANGSVLIVADADTANKAAIQIFNNLIHQKSKSSMRKKSITKDDLLSYFDNDKDIEQVLRKQFKNEEITNSDFEDWLASSSVFLYISSMHQLNSFREFFKCFPTLIVLGCSYEKVYNQRNSLARSLTDSKTAIEELERLANVIVAIVILVFWLYQMRILTIEALVFTSSQLLLLTFMFGNTLKTVFEAIIFVFVVHPFDVNDYCVIDGEQLLVDEMNLNTTIFLKDDREKVYYPNSVLATKPISNFYRSDKNIVDSIEFTVDASTNANQIRSLRKDIKGYMQSHDDCYSDPSVVVEDFDDVNKIKLGVYFRHTINFQNYGKKRKRRSKIVLKLKEILESHQIKFHFLPKEASSDGKSSPLPLAKK</sequence>
<feature type="compositionally biased region" description="Polar residues" evidence="9">
    <location>
        <begin position="29"/>
        <end position="57"/>
    </location>
</feature>
<evidence type="ECO:0000256" key="6">
    <source>
        <dbReference type="ARBA" id="ARBA00023065"/>
    </source>
</evidence>
<comment type="similarity">
    <text evidence="2">Belongs to the MscS (TC 1.A.23) family.</text>
</comment>
<evidence type="ECO:0000313" key="12">
    <source>
        <dbReference type="EMBL" id="GKV24805.1"/>
    </source>
</evidence>
<dbReference type="AlphaFoldDB" id="A0AAV5KJL6"/>
<dbReference type="FunFam" id="2.30.30.60:FF:000003">
    <property type="entry name" value="Predicted mechanosensitive ion channel"/>
    <property type="match status" value="1"/>
</dbReference>
<evidence type="ECO:0000256" key="8">
    <source>
        <dbReference type="ARBA" id="ARBA00023303"/>
    </source>
</evidence>
<feature type="transmembrane region" description="Helical" evidence="10">
    <location>
        <begin position="487"/>
        <end position="511"/>
    </location>
</feature>
<keyword evidence="4 10" id="KW-0812">Transmembrane</keyword>
<comment type="subcellular location">
    <subcellularLocation>
        <location evidence="1">Membrane</location>
        <topology evidence="1">Multi-pass membrane protein</topology>
    </subcellularLocation>
</comment>
<dbReference type="Pfam" id="PF00924">
    <property type="entry name" value="MS_channel_2nd"/>
    <property type="match status" value="1"/>
</dbReference>
<evidence type="ECO:0000256" key="5">
    <source>
        <dbReference type="ARBA" id="ARBA00022989"/>
    </source>
</evidence>
<dbReference type="EMBL" id="BPVZ01000066">
    <property type="protein sequence ID" value="GKV24805.1"/>
    <property type="molecule type" value="Genomic_DNA"/>
</dbReference>
<keyword evidence="3" id="KW-0813">Transport</keyword>
<dbReference type="InterPro" id="IPR010920">
    <property type="entry name" value="LSM_dom_sf"/>
</dbReference>
<name>A0AAV5KJL6_9ROSI</name>
<dbReference type="GO" id="GO:0008381">
    <property type="term" value="F:mechanosensitive monoatomic ion channel activity"/>
    <property type="evidence" value="ECO:0007669"/>
    <property type="project" value="TreeGrafter"/>
</dbReference>
<keyword evidence="5 10" id="KW-1133">Transmembrane helix</keyword>
<dbReference type="InterPro" id="IPR016688">
    <property type="entry name" value="MscS-like_plants/fungi"/>
</dbReference>
<dbReference type="PANTHER" id="PTHR31618">
    <property type="entry name" value="MECHANOSENSITIVE ION CHANNEL PROTEIN 5"/>
    <property type="match status" value="1"/>
</dbReference>
<feature type="transmembrane region" description="Helical" evidence="10">
    <location>
        <begin position="140"/>
        <end position="162"/>
    </location>
</feature>
<proteinExistence type="inferred from homology"/>
<evidence type="ECO:0000256" key="3">
    <source>
        <dbReference type="ARBA" id="ARBA00022448"/>
    </source>
</evidence>
<dbReference type="InterPro" id="IPR006685">
    <property type="entry name" value="MscS_channel_2nd"/>
</dbReference>
<gene>
    <name evidence="12" type="ORF">SLEP1_g34371</name>
    <name evidence="13" type="ORF">SLEP1_g34373</name>
</gene>
<feature type="transmembrane region" description="Helical" evidence="10">
    <location>
        <begin position="455"/>
        <end position="475"/>
    </location>
</feature>
<feature type="region of interest" description="Disordered" evidence="9">
    <location>
        <begin position="1"/>
        <end position="97"/>
    </location>
</feature>
<evidence type="ECO:0000259" key="11">
    <source>
        <dbReference type="Pfam" id="PF00924"/>
    </source>
</evidence>
<dbReference type="GO" id="GO:0006820">
    <property type="term" value="P:monoatomic anion transport"/>
    <property type="evidence" value="ECO:0007669"/>
    <property type="project" value="TreeGrafter"/>
</dbReference>
<evidence type="ECO:0000256" key="7">
    <source>
        <dbReference type="ARBA" id="ARBA00023136"/>
    </source>
</evidence>
<feature type="transmembrane region" description="Helical" evidence="10">
    <location>
        <begin position="193"/>
        <end position="211"/>
    </location>
</feature>
<keyword evidence="8" id="KW-0407">Ion channel</keyword>
<protein>
    <recommendedName>
        <fullName evidence="11">Mechanosensitive ion channel MscS domain-containing protein</fullName>
    </recommendedName>
</protein>
<dbReference type="GO" id="GO:0005886">
    <property type="term" value="C:plasma membrane"/>
    <property type="evidence" value="ECO:0007669"/>
    <property type="project" value="UniProtKB-ARBA"/>
</dbReference>
<dbReference type="InterPro" id="IPR023408">
    <property type="entry name" value="MscS_beta-dom_sf"/>
</dbReference>
<feature type="transmembrane region" description="Helical" evidence="10">
    <location>
        <begin position="104"/>
        <end position="128"/>
    </location>
</feature>
<comment type="caution">
    <text evidence="13">The sequence shown here is derived from an EMBL/GenBank/DDBJ whole genome shotgun (WGS) entry which is preliminary data.</text>
</comment>